<reference evidence="2 3" key="1">
    <citation type="submission" date="2018-10" db="EMBL/GenBank/DDBJ databases">
        <title>Isolation from cow dung.</title>
        <authorList>
            <person name="Ling L."/>
        </authorList>
    </citation>
    <scope>NUCLEOTIDE SEQUENCE [LARGE SCALE GENOMIC DNA]</scope>
    <source>
        <strain evidence="2 3">NEAU-LL90</strain>
    </source>
</reference>
<gene>
    <name evidence="2" type="ORF">EBN03_20310</name>
</gene>
<dbReference type="Proteomes" id="UP000279275">
    <property type="component" value="Unassembled WGS sequence"/>
</dbReference>
<organism evidence="2 3">
    <name type="scientific">Nocardia stercoris</name>
    <dbReference type="NCBI Taxonomy" id="2483361"/>
    <lineage>
        <taxon>Bacteria</taxon>
        <taxon>Bacillati</taxon>
        <taxon>Actinomycetota</taxon>
        <taxon>Actinomycetes</taxon>
        <taxon>Mycobacteriales</taxon>
        <taxon>Nocardiaceae</taxon>
        <taxon>Nocardia</taxon>
    </lineage>
</organism>
<feature type="signal peptide" evidence="1">
    <location>
        <begin position="1"/>
        <end position="28"/>
    </location>
</feature>
<accession>A0A3M2L083</accession>
<sequence length="99" mass="9476">MLYKPFRATIGAIAISAALAGAAGTAAAAPVALTPAPAPVTNPAATPLGTLSSSSPISGAAGNVLWNVFIEAPVAAFFALCNLVASSGPAPGPDSTCQL</sequence>
<dbReference type="AlphaFoldDB" id="A0A3M2L083"/>
<evidence type="ECO:0008006" key="4">
    <source>
        <dbReference type="Google" id="ProtNLM"/>
    </source>
</evidence>
<keyword evidence="1" id="KW-0732">Signal</keyword>
<evidence type="ECO:0000313" key="3">
    <source>
        <dbReference type="Proteomes" id="UP000279275"/>
    </source>
</evidence>
<protein>
    <recommendedName>
        <fullName evidence="4">Secreted protein</fullName>
    </recommendedName>
</protein>
<feature type="chain" id="PRO_5018072581" description="Secreted protein" evidence="1">
    <location>
        <begin position="29"/>
        <end position="99"/>
    </location>
</feature>
<proteinExistence type="predicted"/>
<comment type="caution">
    <text evidence="2">The sequence shown here is derived from an EMBL/GenBank/DDBJ whole genome shotgun (WGS) entry which is preliminary data.</text>
</comment>
<evidence type="ECO:0000313" key="2">
    <source>
        <dbReference type="EMBL" id="RMI30971.1"/>
    </source>
</evidence>
<evidence type="ECO:0000256" key="1">
    <source>
        <dbReference type="SAM" id="SignalP"/>
    </source>
</evidence>
<dbReference type="EMBL" id="RFFH01000008">
    <property type="protein sequence ID" value="RMI30971.1"/>
    <property type="molecule type" value="Genomic_DNA"/>
</dbReference>
<name>A0A3M2L083_9NOCA</name>
<keyword evidence="3" id="KW-1185">Reference proteome</keyword>
<dbReference type="RefSeq" id="WP_122189633.1">
    <property type="nucleotide sequence ID" value="NZ_RFFH01000008.1"/>
</dbReference>